<comment type="subcellular location">
    <subcellularLocation>
        <location evidence="6">Cytoplasm</location>
    </subcellularLocation>
</comment>
<dbReference type="PANTHER" id="PTHR34696:SF1">
    <property type="entry name" value="PHOSPHORIBOSYLFORMYLGLYCINAMIDINE SYNTHASE SUBUNIT PURS"/>
    <property type="match status" value="1"/>
</dbReference>
<dbReference type="InterPro" id="IPR036604">
    <property type="entry name" value="PurS-like_sf"/>
</dbReference>
<dbReference type="GO" id="GO:0005524">
    <property type="term" value="F:ATP binding"/>
    <property type="evidence" value="ECO:0007669"/>
    <property type="project" value="UniProtKB-UniRule"/>
</dbReference>
<comment type="catalytic activity">
    <reaction evidence="6">
        <text>N(2)-formyl-N(1)-(5-phospho-beta-D-ribosyl)glycinamide + L-glutamine + ATP + H2O = 2-formamido-N(1)-(5-O-phospho-beta-D-ribosyl)acetamidine + L-glutamate + ADP + phosphate + H(+)</text>
        <dbReference type="Rhea" id="RHEA:17129"/>
        <dbReference type="ChEBI" id="CHEBI:15377"/>
        <dbReference type="ChEBI" id="CHEBI:15378"/>
        <dbReference type="ChEBI" id="CHEBI:29985"/>
        <dbReference type="ChEBI" id="CHEBI:30616"/>
        <dbReference type="ChEBI" id="CHEBI:43474"/>
        <dbReference type="ChEBI" id="CHEBI:58359"/>
        <dbReference type="ChEBI" id="CHEBI:147286"/>
        <dbReference type="ChEBI" id="CHEBI:147287"/>
        <dbReference type="ChEBI" id="CHEBI:456216"/>
        <dbReference type="EC" id="6.3.5.3"/>
    </reaction>
</comment>
<dbReference type="Proteomes" id="UP000035514">
    <property type="component" value="Unassembled WGS sequence"/>
</dbReference>
<dbReference type="PATRIC" id="fig|1447256.3.peg.471"/>
<dbReference type="SUPFAM" id="SSF82697">
    <property type="entry name" value="PurS-like"/>
    <property type="match status" value="1"/>
</dbReference>
<dbReference type="AlphaFoldDB" id="A0A0G9K5A0"/>
<keyword evidence="5 6" id="KW-0067">ATP-binding</keyword>
<comment type="subunit">
    <text evidence="6">Part of the FGAM synthase complex composed of 1 PurL, 1 PurQ and 2 PurS subunits.</text>
</comment>
<dbReference type="EC" id="6.3.5.3" evidence="6"/>
<comment type="pathway">
    <text evidence="6">Purine metabolism; IMP biosynthesis via de novo pathway; 5-amino-1-(5-phospho-D-ribosyl)imidazole from N(2)-formyl-N(1)-(5-phospho-D-ribosyl)glycinamide: step 1/2.</text>
</comment>
<protein>
    <recommendedName>
        <fullName evidence="6">Phosphoribosylformylglycinamidine synthase subunit PurS</fullName>
        <shortName evidence="6">FGAM synthase</shortName>
        <ecNumber evidence="6">6.3.5.3</ecNumber>
    </recommendedName>
    <alternativeName>
        <fullName evidence="6">Formylglycinamide ribonucleotide amidotransferase subunit III</fullName>
        <shortName evidence="6">FGAR amidotransferase III</shortName>
        <shortName evidence="6">FGAR-AT III</shortName>
    </alternativeName>
    <alternativeName>
        <fullName evidence="6">Phosphoribosylformylglycinamidine synthase subunit III</fullName>
    </alternativeName>
</protein>
<evidence type="ECO:0000256" key="5">
    <source>
        <dbReference type="ARBA" id="ARBA00022840"/>
    </source>
</evidence>
<keyword evidence="4 6" id="KW-0658">Purine biosynthesis</keyword>
<dbReference type="InterPro" id="IPR003850">
    <property type="entry name" value="PurS"/>
</dbReference>
<name>A0A0G9K5A0_9BACT</name>
<keyword evidence="1 6" id="KW-0963">Cytoplasm</keyword>
<dbReference type="PANTHER" id="PTHR34696">
    <property type="entry name" value="PHOSPHORIBOSYLFORMYLGLYCINAMIDINE SYNTHASE SUBUNIT PURS"/>
    <property type="match status" value="1"/>
</dbReference>
<comment type="function">
    <text evidence="6">Part of the phosphoribosylformylglycinamidine synthase complex involved in the purines biosynthetic pathway. Catalyzes the ATP-dependent conversion of formylglycinamide ribonucleotide (FGAR) and glutamine to yield formylglycinamidine ribonucleotide (FGAM) and glutamate. The FGAM synthase complex is composed of three subunits. PurQ produces an ammonia molecule by converting glutamine to glutamate. PurL transfers the ammonia molecule to FGAR to form FGAM in an ATP-dependent manner. PurS interacts with PurQ and PurL and is thought to assist in the transfer of the ammonia molecule from PurQ to PurL.</text>
</comment>
<dbReference type="Gene3D" id="3.30.1280.10">
    <property type="entry name" value="Phosphoribosylformylglycinamidine synthase subunit PurS"/>
    <property type="match status" value="1"/>
</dbReference>
<evidence type="ECO:0000256" key="4">
    <source>
        <dbReference type="ARBA" id="ARBA00022755"/>
    </source>
</evidence>
<evidence type="ECO:0000313" key="7">
    <source>
        <dbReference type="EMBL" id="KLE01724.1"/>
    </source>
</evidence>
<evidence type="ECO:0000256" key="1">
    <source>
        <dbReference type="ARBA" id="ARBA00022490"/>
    </source>
</evidence>
<reference evidence="7 8" key="1">
    <citation type="submission" date="2014-01" db="EMBL/GenBank/DDBJ databases">
        <title>Development of a Comparative Genomic Fingerprinting Assay for High Resolution Genotyping of Arcobacter butzleri.</title>
        <authorList>
            <person name="Webb A.L."/>
            <person name="Inglis G.D."/>
            <person name="Kruczkiewicz P."/>
            <person name="Selinger L.B."/>
            <person name="Taboada E.N."/>
        </authorList>
    </citation>
    <scope>NUCLEOTIDE SEQUENCE [LARGE SCALE GENOMIC DNA]</scope>
    <source>
        <strain evidence="7 8">L348</strain>
    </source>
</reference>
<evidence type="ECO:0000313" key="8">
    <source>
        <dbReference type="Proteomes" id="UP000035514"/>
    </source>
</evidence>
<dbReference type="GO" id="GO:0004642">
    <property type="term" value="F:phosphoribosylformylglycinamidine synthase activity"/>
    <property type="evidence" value="ECO:0007669"/>
    <property type="project" value="UniProtKB-UniRule"/>
</dbReference>
<gene>
    <name evidence="6" type="primary">purS</name>
    <name evidence="7" type="ORF">AA20_02460</name>
</gene>
<keyword evidence="3 6" id="KW-0547">Nucleotide-binding</keyword>
<dbReference type="GO" id="GO:0005737">
    <property type="term" value="C:cytoplasm"/>
    <property type="evidence" value="ECO:0007669"/>
    <property type="project" value="UniProtKB-SubCell"/>
</dbReference>
<comment type="similarity">
    <text evidence="6">Belongs to the PurS family.</text>
</comment>
<evidence type="ECO:0000256" key="2">
    <source>
        <dbReference type="ARBA" id="ARBA00022598"/>
    </source>
</evidence>
<organism evidence="7 8">
    <name type="scientific">Aliarcobacter butzleri L348</name>
    <dbReference type="NCBI Taxonomy" id="1447256"/>
    <lineage>
        <taxon>Bacteria</taxon>
        <taxon>Pseudomonadati</taxon>
        <taxon>Campylobacterota</taxon>
        <taxon>Epsilonproteobacteria</taxon>
        <taxon>Campylobacterales</taxon>
        <taxon>Arcobacteraceae</taxon>
        <taxon>Aliarcobacter</taxon>
    </lineage>
</organism>
<dbReference type="EMBL" id="JAIQ01000058">
    <property type="protein sequence ID" value="KLE01724.1"/>
    <property type="molecule type" value="Genomic_DNA"/>
</dbReference>
<dbReference type="NCBIfam" id="NF004630">
    <property type="entry name" value="PRK05974.1"/>
    <property type="match status" value="1"/>
</dbReference>
<dbReference type="NCBIfam" id="TIGR00302">
    <property type="entry name" value="phosphoribosylformylglycinamidine synthase subunit PurS"/>
    <property type="match status" value="1"/>
</dbReference>
<comment type="caution">
    <text evidence="7">The sequence shown here is derived from an EMBL/GenBank/DDBJ whole genome shotgun (WGS) entry which is preliminary data.</text>
</comment>
<evidence type="ECO:0000256" key="3">
    <source>
        <dbReference type="ARBA" id="ARBA00022741"/>
    </source>
</evidence>
<accession>A0A0G9K5A0</accession>
<dbReference type="GO" id="GO:0006189">
    <property type="term" value="P:'de novo' IMP biosynthetic process"/>
    <property type="evidence" value="ECO:0007669"/>
    <property type="project" value="UniProtKB-UniRule"/>
</dbReference>
<dbReference type="GeneID" id="24303719"/>
<dbReference type="RefSeq" id="WP_004511003.1">
    <property type="nucleotide sequence ID" value="NZ_JAIQ01000058.1"/>
</dbReference>
<keyword evidence="2 6" id="KW-0436">Ligase</keyword>
<dbReference type="Pfam" id="PF02700">
    <property type="entry name" value="PurS"/>
    <property type="match status" value="1"/>
</dbReference>
<dbReference type="HAMAP" id="MF_01926">
    <property type="entry name" value="PurS"/>
    <property type="match status" value="1"/>
</dbReference>
<dbReference type="UniPathway" id="UPA00074">
    <property type="reaction ID" value="UER00128"/>
</dbReference>
<evidence type="ECO:0000256" key="6">
    <source>
        <dbReference type="HAMAP-Rule" id="MF_01926"/>
    </source>
</evidence>
<sequence>MKAIVNVGLKQGVLDDQGKATHHALDTLGFKEIIKNVRIGKQIIIELNSSNKEDAEVEVKKMCEKLLANTVIEDYNIEIVG</sequence>
<proteinExistence type="inferred from homology"/>